<evidence type="ECO:0000313" key="1">
    <source>
        <dbReference type="EMBL" id="ARN21171.1"/>
    </source>
</evidence>
<dbReference type="OrthoDB" id="8451820at2"/>
<evidence type="ECO:0000313" key="2">
    <source>
        <dbReference type="Proteomes" id="UP000193427"/>
    </source>
</evidence>
<dbReference type="EMBL" id="CP015118">
    <property type="protein sequence ID" value="ARN21171.1"/>
    <property type="molecule type" value="Genomic_DNA"/>
</dbReference>
<name>A0A1W6LA40_9BURK</name>
<gene>
    <name evidence="1" type="ORF">A4W93_15420</name>
</gene>
<dbReference type="RefSeq" id="WP_085751459.1">
    <property type="nucleotide sequence ID" value="NZ_BSPR01000004.1"/>
</dbReference>
<protein>
    <submittedName>
        <fullName evidence="1">Uncharacterized protein</fullName>
    </submittedName>
</protein>
<organism evidence="1 2">
    <name type="scientific">Piscinibacter gummiphilus</name>
    <dbReference type="NCBI Taxonomy" id="946333"/>
    <lineage>
        <taxon>Bacteria</taxon>
        <taxon>Pseudomonadati</taxon>
        <taxon>Pseudomonadota</taxon>
        <taxon>Betaproteobacteria</taxon>
        <taxon>Burkholderiales</taxon>
        <taxon>Sphaerotilaceae</taxon>
        <taxon>Piscinibacter</taxon>
    </lineage>
</organism>
<proteinExistence type="predicted"/>
<dbReference type="Proteomes" id="UP000193427">
    <property type="component" value="Chromosome"/>
</dbReference>
<accession>A0A1W6LA40</accession>
<sequence length="140" mass="15574">MAVSSNPFSPWTENPWQHWLPSPSFGGSTFVQPINPWNFTINHINSRAPATEAAVVAKHSYGRQIGRISDLLHTLLTKHHADLLDESSAAEFMAMWREVEAIKATGAAERVRQLAKDLAALKVDDPLEHARLRKLVQGSL</sequence>
<dbReference type="KEGG" id="rgu:A4W93_15420"/>
<reference evidence="1 2" key="1">
    <citation type="submission" date="2016-04" db="EMBL/GenBank/DDBJ databases">
        <title>Complete genome sequence of natural rubber-degrading, novel Gram-negative bacterium, Rhizobacter gummiphilus strain NS21.</title>
        <authorList>
            <person name="Tabata M."/>
            <person name="Kasai D."/>
            <person name="Fukuda M."/>
        </authorList>
    </citation>
    <scope>NUCLEOTIDE SEQUENCE [LARGE SCALE GENOMIC DNA]</scope>
    <source>
        <strain evidence="1 2">NS21</strain>
    </source>
</reference>
<keyword evidence="2" id="KW-1185">Reference proteome</keyword>
<dbReference type="AlphaFoldDB" id="A0A1W6LA40"/>